<feature type="region of interest" description="Disordered" evidence="1">
    <location>
        <begin position="31"/>
        <end position="62"/>
    </location>
</feature>
<dbReference type="STRING" id="349521.HCH_02348"/>
<dbReference type="AlphaFoldDB" id="Q2SJK3"/>
<dbReference type="RefSeq" id="WP_011396240.1">
    <property type="nucleotide sequence ID" value="NC_007645.1"/>
</dbReference>
<evidence type="ECO:0000313" key="3">
    <source>
        <dbReference type="EMBL" id="ABC29171.1"/>
    </source>
</evidence>
<feature type="chain" id="PRO_5004215114" evidence="2">
    <location>
        <begin position="23"/>
        <end position="97"/>
    </location>
</feature>
<protein>
    <submittedName>
        <fullName evidence="3">Uncharacterized protein</fullName>
    </submittedName>
</protein>
<keyword evidence="2" id="KW-0732">Signal</keyword>
<dbReference type="eggNOG" id="ENOG5033G87">
    <property type="taxonomic scope" value="Bacteria"/>
</dbReference>
<evidence type="ECO:0000256" key="1">
    <source>
        <dbReference type="SAM" id="MobiDB-lite"/>
    </source>
</evidence>
<evidence type="ECO:0000313" key="4">
    <source>
        <dbReference type="Proteomes" id="UP000000238"/>
    </source>
</evidence>
<organism evidence="3 4">
    <name type="scientific">Hahella chejuensis (strain KCTC 2396)</name>
    <dbReference type="NCBI Taxonomy" id="349521"/>
    <lineage>
        <taxon>Bacteria</taxon>
        <taxon>Pseudomonadati</taxon>
        <taxon>Pseudomonadota</taxon>
        <taxon>Gammaproteobacteria</taxon>
        <taxon>Oceanospirillales</taxon>
        <taxon>Hahellaceae</taxon>
        <taxon>Hahella</taxon>
    </lineage>
</organism>
<dbReference type="OrthoDB" id="7063662at2"/>
<reference evidence="3 4" key="1">
    <citation type="journal article" date="2005" name="Nucleic Acids Res.">
        <title>Genomic blueprint of Hahella chejuensis, a marine microbe producing an algicidal agent.</title>
        <authorList>
            <person name="Jeong H."/>
            <person name="Yim J.H."/>
            <person name="Lee C."/>
            <person name="Choi S.-H."/>
            <person name="Park Y.K."/>
            <person name="Yoon S.H."/>
            <person name="Hur C.-G."/>
            <person name="Kang H.-Y."/>
            <person name="Kim D."/>
            <person name="Lee H.H."/>
            <person name="Park K.H."/>
            <person name="Park S.-H."/>
            <person name="Park H.-S."/>
            <person name="Lee H.K."/>
            <person name="Oh T.K."/>
            <person name="Kim J.F."/>
        </authorList>
    </citation>
    <scope>NUCLEOTIDE SEQUENCE [LARGE SCALE GENOMIC DNA]</scope>
    <source>
        <strain evidence="3 4">KCTC 2396</strain>
    </source>
</reference>
<dbReference type="Proteomes" id="UP000000238">
    <property type="component" value="Chromosome"/>
</dbReference>
<dbReference type="EMBL" id="CP000155">
    <property type="protein sequence ID" value="ABC29171.1"/>
    <property type="molecule type" value="Genomic_DNA"/>
</dbReference>
<dbReference type="KEGG" id="hch:HCH_02348"/>
<feature type="compositionally biased region" description="Polar residues" evidence="1">
    <location>
        <begin position="31"/>
        <end position="50"/>
    </location>
</feature>
<dbReference type="HOGENOM" id="CLU_170271_0_0_6"/>
<evidence type="ECO:0000256" key="2">
    <source>
        <dbReference type="SAM" id="SignalP"/>
    </source>
</evidence>
<name>Q2SJK3_HAHCH</name>
<feature type="signal peptide" evidence="2">
    <location>
        <begin position="1"/>
        <end position="22"/>
    </location>
</feature>
<sequence length="97" mass="10521">MLNSWNKLFAVALISLAPLATADELVTPVMQQGSSNAGMDTPRTGQTMSSVEKRYGSPSHVKGPVGDPPITIWEYGSYSVYFEGDRVIHTVLKPVKP</sequence>
<keyword evidence="4" id="KW-1185">Reference proteome</keyword>
<gene>
    <name evidence="3" type="ordered locus">HCH_02348</name>
</gene>
<proteinExistence type="predicted"/>
<accession>Q2SJK3</accession>